<sequence length="193" mass="21980">MDYLNKDDLMSLEQYSIRRNEIRADAMAVKKFRVLEIGPNISIHFENRMLIQYQIQEMLHAEKTFDVEGIQIELDSYNPLIPNGSNWKATLMIAYDDPVERKMALEKLIGVEDKTWVQVDGCDRVYAIADEDMERENATKTSAVHFMRFELSSEMTAAAKSGAQILTGIDHSAYTYLVTLSTNSADSLRSDLA</sequence>
<accession>A0A3B0ZNQ7</accession>
<proteinExistence type="predicted"/>
<evidence type="ECO:0008006" key="2">
    <source>
        <dbReference type="Google" id="ProtNLM"/>
    </source>
</evidence>
<reference evidence="1" key="1">
    <citation type="submission" date="2018-06" db="EMBL/GenBank/DDBJ databases">
        <authorList>
            <person name="Zhirakovskaya E."/>
        </authorList>
    </citation>
    <scope>NUCLEOTIDE SEQUENCE</scope>
</reference>
<dbReference type="EMBL" id="UOFL01000238">
    <property type="protein sequence ID" value="VAW82236.1"/>
    <property type="molecule type" value="Genomic_DNA"/>
</dbReference>
<dbReference type="AlphaFoldDB" id="A0A3B0ZNQ7"/>
<dbReference type="InterPro" id="IPR021890">
    <property type="entry name" value="DUF3501"/>
</dbReference>
<organism evidence="1">
    <name type="scientific">hydrothermal vent metagenome</name>
    <dbReference type="NCBI Taxonomy" id="652676"/>
    <lineage>
        <taxon>unclassified sequences</taxon>
        <taxon>metagenomes</taxon>
        <taxon>ecological metagenomes</taxon>
    </lineage>
</organism>
<protein>
    <recommendedName>
        <fullName evidence="2">DUF3501 domain-containing protein</fullName>
    </recommendedName>
</protein>
<evidence type="ECO:0000313" key="1">
    <source>
        <dbReference type="EMBL" id="VAW82236.1"/>
    </source>
</evidence>
<name>A0A3B0ZNQ7_9ZZZZ</name>
<dbReference type="Pfam" id="PF12007">
    <property type="entry name" value="DUF3501"/>
    <property type="match status" value="1"/>
</dbReference>
<gene>
    <name evidence="1" type="ORF">MNBD_GAMMA12-1052</name>
</gene>